<comment type="pathway">
    <text evidence="2">Antibiotic biosynthesis.</text>
</comment>
<dbReference type="Pfam" id="PF02801">
    <property type="entry name" value="Ketoacyl-synt_C"/>
    <property type="match status" value="1"/>
</dbReference>
<dbReference type="Proteomes" id="UP001596540">
    <property type="component" value="Unassembled WGS sequence"/>
</dbReference>
<dbReference type="Pfam" id="PF08990">
    <property type="entry name" value="Docking"/>
    <property type="match status" value="1"/>
</dbReference>
<dbReference type="CDD" id="cd00833">
    <property type="entry name" value="PKS"/>
    <property type="match status" value="1"/>
</dbReference>
<dbReference type="InterPro" id="IPR036299">
    <property type="entry name" value="Polyketide_synth_docking_sf"/>
</dbReference>
<keyword evidence="4" id="KW-0597">Phosphoprotein</keyword>
<evidence type="ECO:0000256" key="1">
    <source>
        <dbReference type="ARBA" id="ARBA00001957"/>
    </source>
</evidence>
<feature type="region of interest" description="Disordered" evidence="10">
    <location>
        <begin position="1050"/>
        <end position="1069"/>
    </location>
</feature>
<evidence type="ECO:0000256" key="6">
    <source>
        <dbReference type="ARBA" id="ARBA00023194"/>
    </source>
</evidence>
<dbReference type="InterPro" id="IPR016036">
    <property type="entry name" value="Malonyl_transacylase_ACP-bd"/>
</dbReference>
<dbReference type="InterPro" id="IPR016039">
    <property type="entry name" value="Thiolase-like"/>
</dbReference>
<keyword evidence="15" id="KW-1185">Reference proteome</keyword>
<dbReference type="InterPro" id="IPR036736">
    <property type="entry name" value="ACP-like_sf"/>
</dbReference>
<dbReference type="InterPro" id="IPR015083">
    <property type="entry name" value="NorB/c/GfsB-D-like_docking"/>
</dbReference>
<dbReference type="SUPFAM" id="SSF47336">
    <property type="entry name" value="ACP-like"/>
    <property type="match status" value="1"/>
</dbReference>
<feature type="domain" description="Carrier" evidence="11">
    <location>
        <begin position="1734"/>
        <end position="1809"/>
    </location>
</feature>
<dbReference type="PROSITE" id="PS00606">
    <property type="entry name" value="KS3_1"/>
    <property type="match status" value="1"/>
</dbReference>
<dbReference type="InterPro" id="IPR014043">
    <property type="entry name" value="Acyl_transferase_dom"/>
</dbReference>
<dbReference type="InterPro" id="IPR032821">
    <property type="entry name" value="PKS_assoc"/>
</dbReference>
<dbReference type="Pfam" id="PF08659">
    <property type="entry name" value="KR"/>
    <property type="match status" value="1"/>
</dbReference>
<dbReference type="SUPFAM" id="SSF55048">
    <property type="entry name" value="Probable ACP-binding domain of malonyl-CoA ACP transacylase"/>
    <property type="match status" value="1"/>
</dbReference>
<dbReference type="InterPro" id="IPR006162">
    <property type="entry name" value="Ppantetheine_attach_site"/>
</dbReference>
<keyword evidence="7" id="KW-0511">Multifunctional enzyme</keyword>
<dbReference type="Pfam" id="PF22953">
    <property type="entry name" value="SpnB_Rossmann"/>
    <property type="match status" value="1"/>
</dbReference>
<dbReference type="InterPro" id="IPR018201">
    <property type="entry name" value="Ketoacyl_synth_AS"/>
</dbReference>
<keyword evidence="3" id="KW-0596">Phosphopantetheine</keyword>
<sequence length="1910" mass="196986">MAAEERLRDYLRRAIADARQAHQRLREAEDRAHEPVAIVGMACRFPGGVRSPEDLWRLVAEGRDAVGEWPADRGWDRAALHHPDPGHPGTSYVCEGGFLYEAGEFDAEFFGISPREATAMDPQQRLLLEVAWEAVERAGIDPAALRGTATGVFAGISAQDYGALLARASGDLSGFLASSNGGSVVSGRISYTLGLEGPAVTVDTACSSSLVALHLAAQALRRGECAMALAGGVTVMATPDPFVAFSRQRGLAADGRCKPFAAAADGFGMAEGVGVLMVERLSDAERNGHRVLAVLRGSAVNQDGASNGLTAPNGPAQERVIRRALADARLTPSDVDLLEAHGTGTTLGDPIEAEALIAAYGRDRPSGCPLYLGSVKSNIGHTQAAAGMAGVVKAVMALRHGELPRTLHVDAPTPHVDWSAGTVELLTEAVPWPETGRPRRAGVSSFGVSGTNAHVVLEQPPPATTGTTSGVPAAGPVMWPVSGRGAAGLRARATELLAYVERHPDLHPADVGHALATTRTAFGHRAAVVGRDRAELVHGLAALAAGDDAPGTVRATATPADRGPVFVFPGQGAQWVGMGAELLECSPVFADRIAECADALRPFTGWGLVDVLRGAEGAPGLERVDVVQPATWAVMVALAEVWRSYGVEPAAVVGHSQGEIAAACVAGALSLDDAARVVGLRSRAIRGLAGRGGMVSVALSEPEARARIADRDGLVVAAVNGPSSVVVSGEPAALDGLLTACERDGVRARRIPVDYASHSPQVAELEIDLLRLLAPVAPQTAKVPLYSTVDGGGRLDTATMDAGYWYRNLRGTVGFEPAIRELAADGFRHFVEVSPHPVLTTAVQETLEALGAPHRATAPPEGDGTSAPGRPASAEPREGTAPGGAVLGTLRRDDGGPVRLVTSLAEAHVAGLGLDWDAVFPGGGRHLDLPTQPFRHRRYWLRPATADVGSAGLAPAHHPLAAAALTPAGSDGVLLTGRIGLGRQPWLADHAVGGAVLLPGTAFVELALRAGDEVGYRLLDELTLESPLVLAADGAATDLQVAVGAPDDAGRRPVSVHARPAEAPGTPWTRHARGHLAVDDGVPPPALTAWPPPGAAPVPVDDLYDRLAAAGVDYGPVFRGLRRAWRHGDDVYAEIAPPEGDPADADGFHLHPALLDAALHGMVLGPFLTGLPDTPESADGSGARLPFAWTGVRLHAVGATALRVRLTAASEPDAIRVTVADTAGSPVASIDSLIVRPVQGTPRPAGPRRDALFRVEWPEAASGAAGPPVRSWAVLHPYGDRLGVHAALDAAGLRPHRHAALAGLAAAVADGAAPPDAVLVPCGPGDPDPADLTAVATGNLHRALDLVREWLADDRFAGARLVLVTRGAVPGERPADLAWAPLWGLVRSAQAENPDRFALVDVDGHPESTAALPAAVRSGEPQLAVRAGRLHVPRLAPAAAETPDRPAWDPNGTVLITGGTGTLGGAVARHLAAVHGVRHLLLTSRTGGTADGAAELTTELAALGADATFAACDVADRAALERLLAAVPADRPLTGVVHTAGVLADGLAAAMTPDRLDRVLAPKLHGAAHLHDLTRAANLSAFVLFSSASGVFGGPGQGNYAAANAFLDALARHRRDLGLPAVSLAWGLWERRSGLTRSLGDHDLARMNRGGTLPLGTEDALALLDAAIGAPDALLLPVRLDPARLRADDPALPAVLRGLARRTARPTAAAATAAESGPPLAERLAGLAPADAHETVTDLVRAQAATVLGHAGADAVDADRAFREMGFDSLTAVELRNRLAAATGLRLPATLVFDHPTPDALARRLLADLRPATPATGAALLADLDRLAAALPALQGPDADPALRGTAAARLRDLADRIDPAAPPAAGHARLRDATDDEMFAFIERELGIDLGGATAPDHASGDGRDADGE</sequence>
<evidence type="ECO:0000256" key="3">
    <source>
        <dbReference type="ARBA" id="ARBA00022450"/>
    </source>
</evidence>
<dbReference type="PROSITE" id="PS52004">
    <property type="entry name" value="KS3_2"/>
    <property type="match status" value="1"/>
</dbReference>
<dbReference type="SUPFAM" id="SSF101173">
    <property type="entry name" value="Docking domain B of the erythromycin polyketide synthase (DEBS)"/>
    <property type="match status" value="1"/>
</dbReference>
<evidence type="ECO:0000259" key="11">
    <source>
        <dbReference type="PROSITE" id="PS50075"/>
    </source>
</evidence>
<dbReference type="InterPro" id="IPR016035">
    <property type="entry name" value="Acyl_Trfase/lysoPLipase"/>
</dbReference>
<dbReference type="PANTHER" id="PTHR43775:SF51">
    <property type="entry name" value="INACTIVE PHENOLPHTHIOCEROL SYNTHESIS POLYKETIDE SYNTHASE TYPE I PKS1-RELATED"/>
    <property type="match status" value="1"/>
</dbReference>
<comment type="cofactor">
    <cofactor evidence="1">
        <name>pantetheine 4'-phosphate</name>
        <dbReference type="ChEBI" id="CHEBI:47942"/>
    </cofactor>
</comment>
<dbReference type="Gene3D" id="3.10.129.110">
    <property type="entry name" value="Polyketide synthase dehydratase"/>
    <property type="match status" value="1"/>
</dbReference>
<feature type="region of interest" description="N-terminal hotdog fold" evidence="9">
    <location>
        <begin position="958"/>
        <end position="1083"/>
    </location>
</feature>
<dbReference type="Pfam" id="PF00550">
    <property type="entry name" value="PP-binding"/>
    <property type="match status" value="1"/>
</dbReference>
<dbReference type="InterPro" id="IPR013968">
    <property type="entry name" value="PKS_KR"/>
</dbReference>
<dbReference type="SUPFAM" id="SSF51735">
    <property type="entry name" value="NAD(P)-binding Rossmann-fold domains"/>
    <property type="match status" value="2"/>
</dbReference>
<feature type="region of interest" description="Disordered" evidence="10">
    <location>
        <begin position="854"/>
        <end position="892"/>
    </location>
</feature>
<name>A0ABW2KCJ3_9ACTN</name>
<dbReference type="PROSITE" id="PS00012">
    <property type="entry name" value="PHOSPHOPANTETHEINE"/>
    <property type="match status" value="1"/>
</dbReference>
<dbReference type="Pfam" id="PF00698">
    <property type="entry name" value="Acyl_transf_1"/>
    <property type="match status" value="1"/>
</dbReference>
<dbReference type="RefSeq" id="WP_379869051.1">
    <property type="nucleotide sequence ID" value="NZ_JBHTBH010000002.1"/>
</dbReference>
<dbReference type="Pfam" id="PF16197">
    <property type="entry name" value="KAsynt_C_assoc"/>
    <property type="match status" value="1"/>
</dbReference>
<dbReference type="SMART" id="SM00823">
    <property type="entry name" value="PKS_PP"/>
    <property type="match status" value="1"/>
</dbReference>
<dbReference type="InterPro" id="IPR001227">
    <property type="entry name" value="Ac_transferase_dom_sf"/>
</dbReference>
<dbReference type="Gene3D" id="3.40.366.10">
    <property type="entry name" value="Malonyl-Coenzyme A Acyl Carrier Protein, domain 2"/>
    <property type="match status" value="1"/>
</dbReference>
<reference evidence="15" key="1">
    <citation type="journal article" date="2019" name="Int. J. Syst. Evol. Microbiol.">
        <title>The Global Catalogue of Microorganisms (GCM) 10K type strain sequencing project: providing services to taxonomists for standard genome sequencing and annotation.</title>
        <authorList>
            <consortium name="The Broad Institute Genomics Platform"/>
            <consortium name="The Broad Institute Genome Sequencing Center for Infectious Disease"/>
            <person name="Wu L."/>
            <person name="Ma J."/>
        </authorList>
    </citation>
    <scope>NUCLEOTIDE SEQUENCE [LARGE SCALE GENOMIC DNA]</scope>
    <source>
        <strain evidence="15">CGMCC 4.7382</strain>
    </source>
</reference>
<feature type="domain" description="PKS/mFAS DH" evidence="13">
    <location>
        <begin position="958"/>
        <end position="1244"/>
    </location>
</feature>
<dbReference type="InterPro" id="IPR036291">
    <property type="entry name" value="NAD(P)-bd_dom_sf"/>
</dbReference>
<evidence type="ECO:0000256" key="2">
    <source>
        <dbReference type="ARBA" id="ARBA00004792"/>
    </source>
</evidence>
<dbReference type="Gene3D" id="1.10.1200.10">
    <property type="entry name" value="ACP-like"/>
    <property type="match status" value="1"/>
</dbReference>
<dbReference type="Gene3D" id="3.30.70.3290">
    <property type="match status" value="1"/>
</dbReference>
<evidence type="ECO:0000256" key="10">
    <source>
        <dbReference type="SAM" id="MobiDB-lite"/>
    </source>
</evidence>
<evidence type="ECO:0000256" key="9">
    <source>
        <dbReference type="PROSITE-ProRule" id="PRU01363"/>
    </source>
</evidence>
<evidence type="ECO:0000256" key="5">
    <source>
        <dbReference type="ARBA" id="ARBA00022679"/>
    </source>
</evidence>
<evidence type="ECO:0000259" key="12">
    <source>
        <dbReference type="PROSITE" id="PS52004"/>
    </source>
</evidence>
<keyword evidence="5" id="KW-0808">Transferase</keyword>
<dbReference type="InterPro" id="IPR049552">
    <property type="entry name" value="PKS_DH_N"/>
</dbReference>
<dbReference type="Pfam" id="PF00109">
    <property type="entry name" value="ketoacyl-synt"/>
    <property type="match status" value="1"/>
</dbReference>
<feature type="domain" description="Ketosynthase family 3 (KS3)" evidence="12">
    <location>
        <begin position="33"/>
        <end position="459"/>
    </location>
</feature>
<dbReference type="PROSITE" id="PS52019">
    <property type="entry name" value="PKS_MFAS_DH"/>
    <property type="match status" value="1"/>
</dbReference>
<dbReference type="InterPro" id="IPR042104">
    <property type="entry name" value="PKS_dehydratase_sf"/>
</dbReference>
<dbReference type="InterPro" id="IPR049551">
    <property type="entry name" value="PKS_DH_C"/>
</dbReference>
<proteinExistence type="predicted"/>
<dbReference type="InterPro" id="IPR050091">
    <property type="entry name" value="PKS_NRPS_Biosynth_Enz"/>
</dbReference>
<accession>A0ABW2KCJ3</accession>
<keyword evidence="8" id="KW-0012">Acyltransferase</keyword>
<dbReference type="EMBL" id="JBHTBH010000002">
    <property type="protein sequence ID" value="MFC7326961.1"/>
    <property type="molecule type" value="Genomic_DNA"/>
</dbReference>
<dbReference type="Gene3D" id="3.40.50.720">
    <property type="entry name" value="NAD(P)-binding Rossmann-like Domain"/>
    <property type="match status" value="1"/>
</dbReference>
<dbReference type="SMART" id="SM00826">
    <property type="entry name" value="PKS_DH"/>
    <property type="match status" value="1"/>
</dbReference>
<dbReference type="InterPro" id="IPR020806">
    <property type="entry name" value="PKS_PP-bd"/>
</dbReference>
<protein>
    <submittedName>
        <fullName evidence="14">SDR family NAD(P)-dependent oxidoreductase</fullName>
    </submittedName>
</protein>
<dbReference type="SMART" id="SM00827">
    <property type="entry name" value="PKS_AT"/>
    <property type="match status" value="1"/>
</dbReference>
<dbReference type="InterPro" id="IPR014031">
    <property type="entry name" value="Ketoacyl_synth_C"/>
</dbReference>
<dbReference type="InterPro" id="IPR020807">
    <property type="entry name" value="PKS_DH"/>
</dbReference>
<dbReference type="InterPro" id="IPR057326">
    <property type="entry name" value="KR_dom"/>
</dbReference>
<dbReference type="InterPro" id="IPR049900">
    <property type="entry name" value="PKS_mFAS_DH"/>
</dbReference>
<comment type="caution">
    <text evidence="14">The sequence shown here is derived from an EMBL/GenBank/DDBJ whole genome shotgun (WGS) entry which is preliminary data.</text>
</comment>
<dbReference type="InterPro" id="IPR055123">
    <property type="entry name" value="SpnB-like_Rossmann"/>
</dbReference>
<evidence type="ECO:0000256" key="8">
    <source>
        <dbReference type="ARBA" id="ARBA00023315"/>
    </source>
</evidence>
<dbReference type="CDD" id="cd08956">
    <property type="entry name" value="KR_3_FAS_SDR_x"/>
    <property type="match status" value="1"/>
</dbReference>
<gene>
    <name evidence="14" type="ORF">ACFQRF_04335</name>
</gene>
<feature type="active site" description="Proton donor; for dehydratase activity" evidence="9">
    <location>
        <position position="1156"/>
    </location>
</feature>
<evidence type="ECO:0000259" key="13">
    <source>
        <dbReference type="PROSITE" id="PS52019"/>
    </source>
</evidence>
<dbReference type="SMART" id="SM00822">
    <property type="entry name" value="PKS_KR"/>
    <property type="match status" value="1"/>
</dbReference>
<dbReference type="Pfam" id="PF21089">
    <property type="entry name" value="PKS_DH_N"/>
    <property type="match status" value="1"/>
</dbReference>
<organism evidence="14 15">
    <name type="scientific">Marinactinospora rubrisoli</name>
    <dbReference type="NCBI Taxonomy" id="2715399"/>
    <lineage>
        <taxon>Bacteria</taxon>
        <taxon>Bacillati</taxon>
        <taxon>Actinomycetota</taxon>
        <taxon>Actinomycetes</taxon>
        <taxon>Streptosporangiales</taxon>
        <taxon>Nocardiopsidaceae</taxon>
        <taxon>Marinactinospora</taxon>
    </lineage>
</organism>
<feature type="region of interest" description="C-terminal hotdog fold" evidence="9">
    <location>
        <begin position="1095"/>
        <end position="1244"/>
    </location>
</feature>
<dbReference type="InterPro" id="IPR020841">
    <property type="entry name" value="PKS_Beta-ketoAc_synthase_dom"/>
</dbReference>
<dbReference type="SUPFAM" id="SSF52151">
    <property type="entry name" value="FabD/lysophospholipase-like"/>
    <property type="match status" value="1"/>
</dbReference>
<evidence type="ECO:0000313" key="14">
    <source>
        <dbReference type="EMBL" id="MFC7326961.1"/>
    </source>
</evidence>
<dbReference type="SMART" id="SM00825">
    <property type="entry name" value="PKS_KS"/>
    <property type="match status" value="1"/>
</dbReference>
<dbReference type="SUPFAM" id="SSF53901">
    <property type="entry name" value="Thiolase-like"/>
    <property type="match status" value="1"/>
</dbReference>
<dbReference type="InterPro" id="IPR014030">
    <property type="entry name" value="Ketoacyl_synth_N"/>
</dbReference>
<dbReference type="InterPro" id="IPR009081">
    <property type="entry name" value="PP-bd_ACP"/>
</dbReference>
<keyword evidence="6" id="KW-0045">Antibiotic biosynthesis</keyword>
<evidence type="ECO:0000256" key="4">
    <source>
        <dbReference type="ARBA" id="ARBA00022553"/>
    </source>
</evidence>
<feature type="active site" description="Proton acceptor; for dehydratase activity" evidence="9">
    <location>
        <position position="990"/>
    </location>
</feature>
<dbReference type="PROSITE" id="PS50075">
    <property type="entry name" value="CARRIER"/>
    <property type="match status" value="1"/>
</dbReference>
<evidence type="ECO:0000313" key="15">
    <source>
        <dbReference type="Proteomes" id="UP001596540"/>
    </source>
</evidence>
<dbReference type="PANTHER" id="PTHR43775">
    <property type="entry name" value="FATTY ACID SYNTHASE"/>
    <property type="match status" value="1"/>
</dbReference>
<dbReference type="Pfam" id="PF14765">
    <property type="entry name" value="PS-DH"/>
    <property type="match status" value="1"/>
</dbReference>
<dbReference type="Gene3D" id="3.40.47.10">
    <property type="match status" value="1"/>
</dbReference>
<evidence type="ECO:0000256" key="7">
    <source>
        <dbReference type="ARBA" id="ARBA00023268"/>
    </source>
</evidence>
<dbReference type="SMART" id="SM01294">
    <property type="entry name" value="PKS_PP_betabranch"/>
    <property type="match status" value="1"/>
</dbReference>